<gene>
    <name evidence="1" type="ORF">PR048_031926</name>
</gene>
<dbReference type="InterPro" id="IPR012337">
    <property type="entry name" value="RNaseH-like_sf"/>
</dbReference>
<dbReference type="SUPFAM" id="SSF53098">
    <property type="entry name" value="Ribonuclease H-like"/>
    <property type="match status" value="1"/>
</dbReference>
<evidence type="ECO:0000313" key="2">
    <source>
        <dbReference type="Proteomes" id="UP001159363"/>
    </source>
</evidence>
<comment type="caution">
    <text evidence="1">The sequence shown here is derived from an EMBL/GenBank/DDBJ whole genome shotgun (WGS) entry which is preliminary data.</text>
</comment>
<reference evidence="1 2" key="1">
    <citation type="submission" date="2023-02" db="EMBL/GenBank/DDBJ databases">
        <title>LHISI_Scaffold_Assembly.</title>
        <authorList>
            <person name="Stuart O.P."/>
            <person name="Cleave R."/>
            <person name="Magrath M.J.L."/>
            <person name="Mikheyev A.S."/>
        </authorList>
    </citation>
    <scope>NUCLEOTIDE SEQUENCE [LARGE SCALE GENOMIC DNA]</scope>
    <source>
        <strain evidence="1">Daus_M_001</strain>
        <tissue evidence="1">Leg muscle</tissue>
    </source>
</reference>
<organism evidence="1 2">
    <name type="scientific">Dryococelus australis</name>
    <dbReference type="NCBI Taxonomy" id="614101"/>
    <lineage>
        <taxon>Eukaryota</taxon>
        <taxon>Metazoa</taxon>
        <taxon>Ecdysozoa</taxon>
        <taxon>Arthropoda</taxon>
        <taxon>Hexapoda</taxon>
        <taxon>Insecta</taxon>
        <taxon>Pterygota</taxon>
        <taxon>Neoptera</taxon>
        <taxon>Polyneoptera</taxon>
        <taxon>Phasmatodea</taxon>
        <taxon>Verophasmatodea</taxon>
        <taxon>Anareolatae</taxon>
        <taxon>Phasmatidae</taxon>
        <taxon>Eurycanthinae</taxon>
        <taxon>Dryococelus</taxon>
    </lineage>
</organism>
<proteinExistence type="predicted"/>
<accession>A0ABQ9G6N6</accession>
<dbReference type="EMBL" id="JARBHB010000015">
    <property type="protein sequence ID" value="KAJ8868117.1"/>
    <property type="molecule type" value="Genomic_DNA"/>
</dbReference>
<name>A0ABQ9G6N6_9NEOP</name>
<protein>
    <recommendedName>
        <fullName evidence="3">DUF4371 domain-containing protein</fullName>
    </recommendedName>
</protein>
<evidence type="ECO:0008006" key="3">
    <source>
        <dbReference type="Google" id="ProtNLM"/>
    </source>
</evidence>
<dbReference type="Proteomes" id="UP001159363">
    <property type="component" value="Chromosome 14"/>
</dbReference>
<evidence type="ECO:0000313" key="1">
    <source>
        <dbReference type="EMBL" id="KAJ8868117.1"/>
    </source>
</evidence>
<keyword evidence="2" id="KW-1185">Reference proteome</keyword>
<sequence length="520" mass="58968">MLKVVGSALTRTNEFSAEGLHSSDRKVLFCKFCNGRVRHINSEKHVNNKGLYSEKKTSLQQTIGSSFQVVNKRKSAVNNFALKTTAAFLKENIPLEKLQEMDERIWPTGTRDLPTVKTLRENYVPLVAEERFATVKAEVAGKFVTVLADEITDKRGKCVFVHYFLETANSTLCSTAVLDSLKKCDVSYDSVLAFVSDGAHYMSKCCVIFCDNGQVLYVQYWTHNLCIIGNIWPKILVELNTAVVKAAFQNTRKCKHLYTQKNTDGTKKIIQFPVTVLTRWNCWFKSVLYVSEYLTDIIKFFSLSEMQNTPNAGIEYFSAIPKTEIKITQIQDVFVQEHTAQLMSLIDSLEGPSYPTSHILHSKLLHVKECFALGDKVLQAEVKQTIQRTASLSMDKLQEQMSTDPCRKTFAMVDNLFNPSSVVLNDVNSSLVTSFQTLPGLKRTNLTSADIARSYTRFKEIEKQPDVVEVLLSMKPDFPAFACDELRAVWLPCSNVDGRRFNLLEENTEIMTMFSFDQSR</sequence>